<feature type="region of interest" description="Disordered" evidence="1">
    <location>
        <begin position="157"/>
        <end position="186"/>
    </location>
</feature>
<sequence>ALIRQGFIGCTPESPQIAVDLHTLEVYHRLRRRQPQLGIQPFARMLCDISNINYSSHTRDAFSQSFDAYLHILRTIHSRLDSELGRDTPNWRSLHSCPCCHAKLPDDPPLVPAVQFASDGNNSARRVESAGNADPRTFTSDYFIPRKEVDVYKNEVRSTGDDTADNDAADNDNEGQSGRCTSDFRASRPDGHKTALDIYETTGIFASACQHGIIQKICEMVRSGELAKYGLATVAHLLDVHGNDVGLGQDTGCAFSKTVASSPLLGDKARAQNLQICVNAFHGYAHSRLCQLSFHPLYRRGAGLSDLEQMERVFSGSNPVARIVRYASQFHFIQGLDLHFQQWDEDRYADLTTFLISKYRQATAMIAEYDPVVRAMCNRLSITTADIDKWPELERTFLLNLKEEPDERKLAAEYVRAIEARERLGEELSKTSGAFRLATGSVDYDKDVSETLKIENSRRATANEFFVQNRAVHDLETALGISKTWLQSSDEYQAAARYIKHQDFYRASDRLQLLVVQRLQELAKTHAMDTAYKMRMSISKAVERRSTAVRTALANYNKLAATMDPPAVKLTWREIIDYSFSSELDILKHSFFQPDVRDQPWAKPVNRDIATKYFKTVRAREEINRLNVEARRLHAWIIKENTDLENHRKRLEQTNPLLAVALTHRYSARIRINKVHLSRLVVLERLRGYTGARLSDTAESVCAPSVETAASQDGGISGMEPDLEDDELLDSMHRLSTFFEQLE</sequence>
<dbReference type="PANTHER" id="PTHR33096:SF1">
    <property type="entry name" value="CXC1-LIKE CYSTEINE CLUSTER ASSOCIATED WITH KDZ TRANSPOSASES DOMAIN-CONTAINING PROTEIN"/>
    <property type="match status" value="1"/>
</dbReference>
<feature type="non-terminal residue" evidence="2">
    <location>
        <position position="1"/>
    </location>
</feature>
<dbReference type="OMA" id="WIIKENT"/>
<protein>
    <recommendedName>
        <fullName evidence="4">CxC1-like cysteine cluster associated with KDZ transposases domain-containing protein</fullName>
    </recommendedName>
</protein>
<evidence type="ECO:0000256" key="1">
    <source>
        <dbReference type="SAM" id="MobiDB-lite"/>
    </source>
</evidence>
<dbReference type="RefSeq" id="XP_007766313.1">
    <property type="nucleotide sequence ID" value="XM_007768123.1"/>
</dbReference>
<dbReference type="AlphaFoldDB" id="A0A5M3MU31"/>
<organism evidence="2 3">
    <name type="scientific">Coniophora puteana (strain RWD-64-598)</name>
    <name type="common">Brown rot fungus</name>
    <dbReference type="NCBI Taxonomy" id="741705"/>
    <lineage>
        <taxon>Eukaryota</taxon>
        <taxon>Fungi</taxon>
        <taxon>Dikarya</taxon>
        <taxon>Basidiomycota</taxon>
        <taxon>Agaricomycotina</taxon>
        <taxon>Agaricomycetes</taxon>
        <taxon>Agaricomycetidae</taxon>
        <taxon>Boletales</taxon>
        <taxon>Coniophorineae</taxon>
        <taxon>Coniophoraceae</taxon>
        <taxon>Coniophora</taxon>
    </lineage>
</organism>
<dbReference type="PANTHER" id="PTHR33096">
    <property type="entry name" value="CXC2 DOMAIN-CONTAINING PROTEIN"/>
    <property type="match status" value="1"/>
</dbReference>
<dbReference type="EMBL" id="JH711576">
    <property type="protein sequence ID" value="EIW82668.1"/>
    <property type="molecule type" value="Genomic_DNA"/>
</dbReference>
<evidence type="ECO:0008006" key="4">
    <source>
        <dbReference type="Google" id="ProtNLM"/>
    </source>
</evidence>
<dbReference type="GeneID" id="19207484"/>
<evidence type="ECO:0000313" key="3">
    <source>
        <dbReference type="Proteomes" id="UP000053558"/>
    </source>
</evidence>
<accession>A0A5M3MU31</accession>
<comment type="caution">
    <text evidence="2">The sequence shown here is derived from an EMBL/GenBank/DDBJ whole genome shotgun (WGS) entry which is preliminary data.</text>
</comment>
<gene>
    <name evidence="2" type="ORF">CONPUDRAFT_51967</name>
</gene>
<proteinExistence type="predicted"/>
<dbReference type="KEGG" id="cput:CONPUDRAFT_51967"/>
<keyword evidence="3" id="KW-1185">Reference proteome</keyword>
<dbReference type="OrthoDB" id="3251205at2759"/>
<dbReference type="Proteomes" id="UP000053558">
    <property type="component" value="Unassembled WGS sequence"/>
</dbReference>
<dbReference type="Pfam" id="PF18758">
    <property type="entry name" value="KDZ"/>
    <property type="match status" value="1"/>
</dbReference>
<reference evidence="3" key="1">
    <citation type="journal article" date="2012" name="Science">
        <title>The Paleozoic origin of enzymatic lignin decomposition reconstructed from 31 fungal genomes.</title>
        <authorList>
            <person name="Floudas D."/>
            <person name="Binder M."/>
            <person name="Riley R."/>
            <person name="Barry K."/>
            <person name="Blanchette R.A."/>
            <person name="Henrissat B."/>
            <person name="Martinez A.T."/>
            <person name="Otillar R."/>
            <person name="Spatafora J.W."/>
            <person name="Yadav J.S."/>
            <person name="Aerts A."/>
            <person name="Benoit I."/>
            <person name="Boyd A."/>
            <person name="Carlson A."/>
            <person name="Copeland A."/>
            <person name="Coutinho P.M."/>
            <person name="de Vries R.P."/>
            <person name="Ferreira P."/>
            <person name="Findley K."/>
            <person name="Foster B."/>
            <person name="Gaskell J."/>
            <person name="Glotzer D."/>
            <person name="Gorecki P."/>
            <person name="Heitman J."/>
            <person name="Hesse C."/>
            <person name="Hori C."/>
            <person name="Igarashi K."/>
            <person name="Jurgens J.A."/>
            <person name="Kallen N."/>
            <person name="Kersten P."/>
            <person name="Kohler A."/>
            <person name="Kuees U."/>
            <person name="Kumar T.K.A."/>
            <person name="Kuo A."/>
            <person name="LaButti K."/>
            <person name="Larrondo L.F."/>
            <person name="Lindquist E."/>
            <person name="Ling A."/>
            <person name="Lombard V."/>
            <person name="Lucas S."/>
            <person name="Lundell T."/>
            <person name="Martin R."/>
            <person name="McLaughlin D.J."/>
            <person name="Morgenstern I."/>
            <person name="Morin E."/>
            <person name="Murat C."/>
            <person name="Nagy L.G."/>
            <person name="Nolan M."/>
            <person name="Ohm R.A."/>
            <person name="Patyshakuliyeva A."/>
            <person name="Rokas A."/>
            <person name="Ruiz-Duenas F.J."/>
            <person name="Sabat G."/>
            <person name="Salamov A."/>
            <person name="Samejima M."/>
            <person name="Schmutz J."/>
            <person name="Slot J.C."/>
            <person name="St John F."/>
            <person name="Stenlid J."/>
            <person name="Sun H."/>
            <person name="Sun S."/>
            <person name="Syed K."/>
            <person name="Tsang A."/>
            <person name="Wiebenga A."/>
            <person name="Young D."/>
            <person name="Pisabarro A."/>
            <person name="Eastwood D.C."/>
            <person name="Martin F."/>
            <person name="Cullen D."/>
            <person name="Grigoriev I.V."/>
            <person name="Hibbett D.S."/>
        </authorList>
    </citation>
    <scope>NUCLEOTIDE SEQUENCE [LARGE SCALE GENOMIC DNA]</scope>
    <source>
        <strain evidence="3">RWD-64-598 SS2</strain>
    </source>
</reference>
<evidence type="ECO:0000313" key="2">
    <source>
        <dbReference type="EMBL" id="EIW82668.1"/>
    </source>
</evidence>
<feature type="compositionally biased region" description="Acidic residues" evidence="1">
    <location>
        <begin position="162"/>
        <end position="173"/>
    </location>
</feature>
<name>A0A5M3MU31_CONPW</name>
<dbReference type="InterPro" id="IPR040521">
    <property type="entry name" value="KDZ"/>
</dbReference>